<dbReference type="EMBL" id="JAMBOL010000010">
    <property type="protein sequence ID" value="MCM3714804.1"/>
    <property type="molecule type" value="Genomic_DNA"/>
</dbReference>
<dbReference type="AlphaFoldDB" id="A0A9X2DPQ2"/>
<organism evidence="2 3">
    <name type="scientific">Halalkalibacter oceani</name>
    <dbReference type="NCBI Taxonomy" id="1653776"/>
    <lineage>
        <taxon>Bacteria</taxon>
        <taxon>Bacillati</taxon>
        <taxon>Bacillota</taxon>
        <taxon>Bacilli</taxon>
        <taxon>Bacillales</taxon>
        <taxon>Bacillaceae</taxon>
        <taxon>Halalkalibacter</taxon>
    </lineage>
</organism>
<dbReference type="SUPFAM" id="SSF109854">
    <property type="entry name" value="DinB/YfiT-like putative metalloenzymes"/>
    <property type="match status" value="1"/>
</dbReference>
<dbReference type="RefSeq" id="WP_251223574.1">
    <property type="nucleotide sequence ID" value="NZ_JAMBOL010000010.1"/>
</dbReference>
<evidence type="ECO:0000313" key="3">
    <source>
        <dbReference type="Proteomes" id="UP001139179"/>
    </source>
</evidence>
<dbReference type="Pfam" id="PF12867">
    <property type="entry name" value="DinB_2"/>
    <property type="match status" value="1"/>
</dbReference>
<dbReference type="Gene3D" id="1.20.120.450">
    <property type="entry name" value="dinb family like domain"/>
    <property type="match status" value="1"/>
</dbReference>
<gene>
    <name evidence="2" type="ORF">M3202_12010</name>
</gene>
<feature type="domain" description="DinB-like" evidence="1">
    <location>
        <begin position="7"/>
        <end position="141"/>
    </location>
</feature>
<comment type="caution">
    <text evidence="2">The sequence shown here is derived from an EMBL/GenBank/DDBJ whole genome shotgun (WGS) entry which is preliminary data.</text>
</comment>
<proteinExistence type="predicted"/>
<sequence>MALVPFSYARKAILQVVTSIDEDKLDFVPAGFANSIRWNVGHLLVIADRNLRHAANYQPVVPDHYTSFFDMGTAPAQWTDEPPSTADLIKYAEAQLEAVERISANGCDLPLAKTFNLRGTTFTTLSDLLGFLSYHEGLHLGACKLIKKNAGA</sequence>
<evidence type="ECO:0000313" key="2">
    <source>
        <dbReference type="EMBL" id="MCM3714804.1"/>
    </source>
</evidence>
<keyword evidence="3" id="KW-1185">Reference proteome</keyword>
<dbReference type="Proteomes" id="UP001139179">
    <property type="component" value="Unassembled WGS sequence"/>
</dbReference>
<reference evidence="2" key="1">
    <citation type="submission" date="2022-05" db="EMBL/GenBank/DDBJ databases">
        <title>Comparative Genomics of Spacecraft Associated Microbes.</title>
        <authorList>
            <person name="Tran M.T."/>
            <person name="Wright A."/>
            <person name="Seuylemezian A."/>
            <person name="Eisen J."/>
            <person name="Coil D."/>
        </authorList>
    </citation>
    <scope>NUCLEOTIDE SEQUENCE</scope>
    <source>
        <strain evidence="2">214.1.1</strain>
    </source>
</reference>
<accession>A0A9X2DPQ2</accession>
<protein>
    <submittedName>
        <fullName evidence="2">DinB family protein</fullName>
    </submittedName>
</protein>
<evidence type="ECO:0000259" key="1">
    <source>
        <dbReference type="Pfam" id="PF12867"/>
    </source>
</evidence>
<dbReference type="InterPro" id="IPR024775">
    <property type="entry name" value="DinB-like"/>
</dbReference>
<name>A0A9X2DPQ2_9BACI</name>
<dbReference type="InterPro" id="IPR034660">
    <property type="entry name" value="DinB/YfiT-like"/>
</dbReference>